<evidence type="ECO:0000313" key="2">
    <source>
        <dbReference type="Proteomes" id="UP001176961"/>
    </source>
</evidence>
<reference evidence="1" key="1">
    <citation type="submission" date="2023-07" db="EMBL/GenBank/DDBJ databases">
        <authorList>
            <consortium name="CYATHOMIX"/>
        </authorList>
    </citation>
    <scope>NUCLEOTIDE SEQUENCE</scope>
    <source>
        <strain evidence="1">N/A</strain>
    </source>
</reference>
<name>A0AA36MFL9_CYLNA</name>
<dbReference type="AlphaFoldDB" id="A0AA36MFL9"/>
<sequence length="71" mass="8058">MLHKGSVSLRAFSIYALHVQPIVACWALDPMYISRSLDRLHSEACGAYISSIDIIVWKHLKRSTFRLSNLA</sequence>
<proteinExistence type="predicted"/>
<keyword evidence="2" id="KW-1185">Reference proteome</keyword>
<accession>A0AA36MFL9</accession>
<comment type="caution">
    <text evidence="1">The sequence shown here is derived from an EMBL/GenBank/DDBJ whole genome shotgun (WGS) entry which is preliminary data.</text>
</comment>
<evidence type="ECO:0000313" key="1">
    <source>
        <dbReference type="EMBL" id="CAJ0607567.1"/>
    </source>
</evidence>
<dbReference type="Proteomes" id="UP001176961">
    <property type="component" value="Unassembled WGS sequence"/>
</dbReference>
<dbReference type="EMBL" id="CATQJL010000316">
    <property type="protein sequence ID" value="CAJ0607567.1"/>
    <property type="molecule type" value="Genomic_DNA"/>
</dbReference>
<protein>
    <submittedName>
        <fullName evidence="1">Uncharacterized protein</fullName>
    </submittedName>
</protein>
<organism evidence="1 2">
    <name type="scientific">Cylicocyclus nassatus</name>
    <name type="common">Nematode worm</name>
    <dbReference type="NCBI Taxonomy" id="53992"/>
    <lineage>
        <taxon>Eukaryota</taxon>
        <taxon>Metazoa</taxon>
        <taxon>Ecdysozoa</taxon>
        <taxon>Nematoda</taxon>
        <taxon>Chromadorea</taxon>
        <taxon>Rhabditida</taxon>
        <taxon>Rhabditina</taxon>
        <taxon>Rhabditomorpha</taxon>
        <taxon>Strongyloidea</taxon>
        <taxon>Strongylidae</taxon>
        <taxon>Cylicocyclus</taxon>
    </lineage>
</organism>
<gene>
    <name evidence="1" type="ORF">CYNAS_LOCUS19550</name>
</gene>